<gene>
    <name evidence="1" type="ORF">IV203_029470</name>
</gene>
<proteinExistence type="predicted"/>
<evidence type="ECO:0000313" key="2">
    <source>
        <dbReference type="Proteomes" id="UP000693970"/>
    </source>
</evidence>
<keyword evidence="2" id="KW-1185">Reference proteome</keyword>
<comment type="caution">
    <text evidence="1">The sequence shown here is derived from an EMBL/GenBank/DDBJ whole genome shotgun (WGS) entry which is preliminary data.</text>
</comment>
<accession>A0A9K3LQN7</accession>
<name>A0A9K3LQN7_9STRA</name>
<protein>
    <submittedName>
        <fullName evidence="1">Uncharacterized protein</fullName>
    </submittedName>
</protein>
<dbReference type="AlphaFoldDB" id="A0A9K3LQN7"/>
<reference evidence="1" key="1">
    <citation type="journal article" date="2021" name="Sci. Rep.">
        <title>Diploid genomic architecture of Nitzschia inconspicua, an elite biomass production diatom.</title>
        <authorList>
            <person name="Oliver A."/>
            <person name="Podell S."/>
            <person name="Pinowska A."/>
            <person name="Traller J.C."/>
            <person name="Smith S.R."/>
            <person name="McClure R."/>
            <person name="Beliaev A."/>
            <person name="Bohutskyi P."/>
            <person name="Hill E.A."/>
            <person name="Rabines A."/>
            <person name="Zheng H."/>
            <person name="Allen L.Z."/>
            <person name="Kuo A."/>
            <person name="Grigoriev I.V."/>
            <person name="Allen A.E."/>
            <person name="Hazlebeck D."/>
            <person name="Allen E.E."/>
        </authorList>
    </citation>
    <scope>NUCLEOTIDE SEQUENCE</scope>
    <source>
        <strain evidence="1">Hildebrandi</strain>
    </source>
</reference>
<evidence type="ECO:0000313" key="1">
    <source>
        <dbReference type="EMBL" id="KAG7366800.1"/>
    </source>
</evidence>
<organism evidence="1 2">
    <name type="scientific">Nitzschia inconspicua</name>
    <dbReference type="NCBI Taxonomy" id="303405"/>
    <lineage>
        <taxon>Eukaryota</taxon>
        <taxon>Sar</taxon>
        <taxon>Stramenopiles</taxon>
        <taxon>Ochrophyta</taxon>
        <taxon>Bacillariophyta</taxon>
        <taxon>Bacillariophyceae</taxon>
        <taxon>Bacillariophycidae</taxon>
        <taxon>Bacillariales</taxon>
        <taxon>Bacillariaceae</taxon>
        <taxon>Nitzschia</taxon>
    </lineage>
</organism>
<dbReference type="EMBL" id="JAGRRH010000007">
    <property type="protein sequence ID" value="KAG7366800.1"/>
    <property type="molecule type" value="Genomic_DNA"/>
</dbReference>
<reference evidence="1" key="2">
    <citation type="submission" date="2021-04" db="EMBL/GenBank/DDBJ databases">
        <authorList>
            <person name="Podell S."/>
        </authorList>
    </citation>
    <scope>NUCLEOTIDE SEQUENCE</scope>
    <source>
        <strain evidence="1">Hildebrandi</strain>
    </source>
</reference>
<sequence length="378" mass="42743">MSCSSSLLSQHEQVGTMKPLQAASLYHDEETTPSAVQWSLFSCFRNNDDLGSVDEVTKPLYYIVEEVSSQEVKDFARNNKGKSYLTNQRRRQITERPCARTGFCQKISGLLNNGPRRRRDSETASITRVESGTVLNEKGTNQSLTSRRLNMPVERLSFKPIKRPFTNLSQKMKSLTIAKPFSRSVGERVMRNGYSCLNADDSFDMSVEPNELGSPVNLGVRFPHPAFAGVTEDLFWKGVSPGRGAGGREYAKANNNPSLPYSRTVFDVTTAHSDDSQGSFPTDECDDTCGERMEDEFEYDFEDLPFDEATFDGVTQRGSLESESYCNTSYYFRSHDDDYDDDDNTFGDGSPTWIDRYDTRPQSAIYSPSRDTIRNTWY</sequence>
<dbReference type="Proteomes" id="UP000693970">
    <property type="component" value="Unassembled WGS sequence"/>
</dbReference>